<protein>
    <submittedName>
        <fullName evidence="6">V-type sodium ATPase catalytic subunit A</fullName>
    </submittedName>
</protein>
<keyword evidence="4" id="KW-0067">ATP-binding</keyword>
<dbReference type="GO" id="GO:0006811">
    <property type="term" value="P:monoatomic ion transport"/>
    <property type="evidence" value="ECO:0007669"/>
    <property type="project" value="UniProtKB-KW"/>
</dbReference>
<comment type="similarity">
    <text evidence="1">Belongs to the ATPase alpha/beta chains family.</text>
</comment>
<evidence type="ECO:0000256" key="5">
    <source>
        <dbReference type="ARBA" id="ARBA00023065"/>
    </source>
</evidence>
<evidence type="ECO:0000256" key="3">
    <source>
        <dbReference type="ARBA" id="ARBA00022741"/>
    </source>
</evidence>
<evidence type="ECO:0000313" key="6">
    <source>
        <dbReference type="EMBL" id="MPN30920.1"/>
    </source>
</evidence>
<accession>A0A645GX31</accession>
<dbReference type="AlphaFoldDB" id="A0A645GX31"/>
<evidence type="ECO:0000256" key="2">
    <source>
        <dbReference type="ARBA" id="ARBA00022448"/>
    </source>
</evidence>
<comment type="caution">
    <text evidence="6">The sequence shown here is derived from an EMBL/GenBank/DDBJ whole genome shotgun (WGS) entry which is preliminary data.</text>
</comment>
<gene>
    <name evidence="6" type="primary">ntpA_22</name>
    <name evidence="6" type="ORF">SDC9_178391</name>
</gene>
<name>A0A645GX31_9ZZZZ</name>
<dbReference type="InterPro" id="IPR024034">
    <property type="entry name" value="ATPase_F1/V1_b/a_C"/>
</dbReference>
<reference evidence="6" key="1">
    <citation type="submission" date="2019-08" db="EMBL/GenBank/DDBJ databases">
        <authorList>
            <person name="Kucharzyk K."/>
            <person name="Murdoch R.W."/>
            <person name="Higgins S."/>
            <person name="Loffler F."/>
        </authorList>
    </citation>
    <scope>NUCLEOTIDE SEQUENCE</scope>
</reference>
<proteinExistence type="inferred from homology"/>
<dbReference type="EMBL" id="VSSQ01082221">
    <property type="protein sequence ID" value="MPN30920.1"/>
    <property type="molecule type" value="Genomic_DNA"/>
</dbReference>
<keyword evidence="2" id="KW-0813">Transport</keyword>
<evidence type="ECO:0000256" key="4">
    <source>
        <dbReference type="ARBA" id="ARBA00022840"/>
    </source>
</evidence>
<keyword evidence="5" id="KW-0406">Ion transport</keyword>
<keyword evidence="3" id="KW-0547">Nucleotide-binding</keyword>
<evidence type="ECO:0000256" key="1">
    <source>
        <dbReference type="ARBA" id="ARBA00008936"/>
    </source>
</evidence>
<sequence>MLKLVLNFYKLGVNALNNGVYLERILDLPLRDKIARSKYIDESKIDTIDEIEEELSKEIQRLIVEGGVVDV</sequence>
<organism evidence="6">
    <name type="scientific">bioreactor metagenome</name>
    <dbReference type="NCBI Taxonomy" id="1076179"/>
    <lineage>
        <taxon>unclassified sequences</taxon>
        <taxon>metagenomes</taxon>
        <taxon>ecological metagenomes</taxon>
    </lineage>
</organism>
<dbReference type="Gene3D" id="1.10.1140.10">
    <property type="entry name" value="Bovine Mitochondrial F1-atpase, Atp Synthase Beta Chain, Chain D, domain 3"/>
    <property type="match status" value="1"/>
</dbReference>